<dbReference type="AlphaFoldDB" id="C6SJP8"/>
<sequence>MQKTPKSTSSEDFSVFLLYLFLVQKLTVPHNMCKPSRKCEIPSENLSDGICCLYCRFSSVSGFLFGAEADWQSDCNQRMKASRQKQSYPLHRPDI</sequence>
<evidence type="ECO:0000313" key="1">
    <source>
        <dbReference type="EMBL" id="CBA07365.1"/>
    </source>
</evidence>
<reference evidence="1" key="1">
    <citation type="journal article" date="2008" name="Proc. Natl. Acad. Sci. U.S.A.">
        <title>Whole-genome comparison of disease and carriage strains provides insights into virulence evolution in Neisseria meningitidis.</title>
        <authorList>
            <person name="Schoen C."/>
            <person name="Blom J."/>
            <person name="Claus H."/>
            <person name="Schramm-Glueck A."/>
            <person name="Brandt P."/>
            <person name="Mueller T."/>
            <person name="Goesmann A."/>
            <person name="Joseph B."/>
            <person name="Konietzny S."/>
            <person name="Kurzai O."/>
            <person name="Schmitt C."/>
            <person name="Friedrich T."/>
            <person name="Linke B."/>
            <person name="Vogel U."/>
            <person name="Frosch M."/>
        </authorList>
    </citation>
    <scope>NUCLEOTIDE SEQUENCE</scope>
    <source>
        <strain evidence="1">Alpha275</strain>
    </source>
</reference>
<proteinExistence type="predicted"/>
<protein>
    <submittedName>
        <fullName evidence="1">Uncharacterized protein</fullName>
    </submittedName>
</protein>
<organism evidence="1">
    <name type="scientific">Neisseria meningitidis alpha275</name>
    <dbReference type="NCBI Taxonomy" id="295996"/>
    <lineage>
        <taxon>Bacteria</taxon>
        <taxon>Pseudomonadati</taxon>
        <taxon>Pseudomonadota</taxon>
        <taxon>Betaproteobacteria</taxon>
        <taxon>Neisseriales</taxon>
        <taxon>Neisseriaceae</taxon>
        <taxon>Neisseria</taxon>
    </lineage>
</organism>
<dbReference type="EMBL" id="AM889138">
    <property type="protein sequence ID" value="CBA07365.1"/>
    <property type="molecule type" value="Genomic_DNA"/>
</dbReference>
<gene>
    <name evidence="1" type="ORF">NMW_1168</name>
</gene>
<name>C6SJP8_NEIME</name>
<accession>C6SJP8</accession>